<feature type="compositionally biased region" description="Basic and acidic residues" evidence="13">
    <location>
        <begin position="37"/>
        <end position="49"/>
    </location>
</feature>
<keyword evidence="7" id="KW-0053">Apoptosis</keyword>
<dbReference type="CDD" id="cd13766">
    <property type="entry name" value="TGF_beta_GDF5_6_7"/>
    <property type="match status" value="1"/>
</dbReference>
<keyword evidence="8 14" id="KW-0732">Signal</keyword>
<feature type="compositionally biased region" description="Basic residues" evidence="13">
    <location>
        <begin position="281"/>
        <end position="304"/>
    </location>
</feature>
<dbReference type="InterPro" id="IPR029034">
    <property type="entry name" value="Cystine-knot_cytokine"/>
</dbReference>
<dbReference type="GO" id="GO:0006915">
    <property type="term" value="P:apoptotic process"/>
    <property type="evidence" value="ECO:0007669"/>
    <property type="project" value="UniProtKB-KW"/>
</dbReference>
<evidence type="ECO:0000256" key="9">
    <source>
        <dbReference type="ARBA" id="ARBA00023030"/>
    </source>
</evidence>
<dbReference type="FunFam" id="2.60.120.970:FF:000027">
    <property type="entry name" value="Growth differentiation factor 7"/>
    <property type="match status" value="1"/>
</dbReference>
<evidence type="ECO:0000256" key="6">
    <source>
        <dbReference type="ARBA" id="ARBA00022685"/>
    </source>
</evidence>
<evidence type="ECO:0000256" key="7">
    <source>
        <dbReference type="ARBA" id="ARBA00022703"/>
    </source>
</evidence>
<dbReference type="Gene3D" id="2.10.90.10">
    <property type="entry name" value="Cystine-knot cytokines"/>
    <property type="match status" value="1"/>
</dbReference>
<dbReference type="PROSITE" id="PS00250">
    <property type="entry name" value="TGF_BETA_1"/>
    <property type="match status" value="1"/>
</dbReference>
<dbReference type="GO" id="GO:0005125">
    <property type="term" value="F:cytokine activity"/>
    <property type="evidence" value="ECO:0007669"/>
    <property type="project" value="TreeGrafter"/>
</dbReference>
<evidence type="ECO:0000256" key="14">
    <source>
        <dbReference type="SAM" id="SignalP"/>
    </source>
</evidence>
<dbReference type="RefSeq" id="XP_030046047.1">
    <property type="nucleotide sequence ID" value="XM_030190187.1"/>
</dbReference>
<accession>A0A6P7WS84</accession>
<evidence type="ECO:0000256" key="12">
    <source>
        <dbReference type="RuleBase" id="RU000354"/>
    </source>
</evidence>
<keyword evidence="10" id="KW-1015">Disulfide bond</keyword>
<dbReference type="GO" id="GO:0005615">
    <property type="term" value="C:extracellular space"/>
    <property type="evidence" value="ECO:0007669"/>
    <property type="project" value="TreeGrafter"/>
</dbReference>
<feature type="chain" id="PRO_5028403114" evidence="14">
    <location>
        <begin position="24"/>
        <end position="408"/>
    </location>
</feature>
<keyword evidence="16" id="KW-1185">Reference proteome</keyword>
<organism evidence="16 17">
    <name type="scientific">Microcaecilia unicolor</name>
    <dbReference type="NCBI Taxonomy" id="1415580"/>
    <lineage>
        <taxon>Eukaryota</taxon>
        <taxon>Metazoa</taxon>
        <taxon>Chordata</taxon>
        <taxon>Craniata</taxon>
        <taxon>Vertebrata</taxon>
        <taxon>Euteleostomi</taxon>
        <taxon>Amphibia</taxon>
        <taxon>Gymnophiona</taxon>
        <taxon>Siphonopidae</taxon>
        <taxon>Microcaecilia</taxon>
    </lineage>
</organism>
<dbReference type="InterPro" id="IPR017948">
    <property type="entry name" value="TGFb_CS"/>
</dbReference>
<evidence type="ECO:0000256" key="11">
    <source>
        <dbReference type="ARBA" id="ARBA00023180"/>
    </source>
</evidence>
<dbReference type="SUPFAM" id="SSF57501">
    <property type="entry name" value="Cystine-knot cytokines"/>
    <property type="match status" value="1"/>
</dbReference>
<evidence type="ECO:0000256" key="10">
    <source>
        <dbReference type="ARBA" id="ARBA00023157"/>
    </source>
</evidence>
<evidence type="ECO:0000313" key="16">
    <source>
        <dbReference type="Proteomes" id="UP000515156"/>
    </source>
</evidence>
<dbReference type="OrthoDB" id="5987191at2759"/>
<evidence type="ECO:0000256" key="4">
    <source>
        <dbReference type="ARBA" id="ARBA00022473"/>
    </source>
</evidence>
<dbReference type="SMART" id="SM00204">
    <property type="entry name" value="TGFB"/>
    <property type="match status" value="1"/>
</dbReference>
<keyword evidence="5" id="KW-0964">Secreted</keyword>
<dbReference type="FunFam" id="2.10.90.10:FF:000001">
    <property type="entry name" value="Bone morphogenetic protein 4"/>
    <property type="match status" value="1"/>
</dbReference>
<dbReference type="GO" id="GO:0030509">
    <property type="term" value="P:BMP signaling pathway"/>
    <property type="evidence" value="ECO:0007669"/>
    <property type="project" value="TreeGrafter"/>
</dbReference>
<keyword evidence="6" id="KW-0165">Cleavage on pair of basic residues</keyword>
<dbReference type="KEGG" id="muo:115460409"/>
<keyword evidence="11" id="KW-0325">Glycoprotein</keyword>
<evidence type="ECO:0000313" key="17">
    <source>
        <dbReference type="RefSeq" id="XP_030046047.1"/>
    </source>
</evidence>
<dbReference type="InterPro" id="IPR015615">
    <property type="entry name" value="TGF-beta-rel"/>
</dbReference>
<keyword evidence="4" id="KW-0217">Developmental protein</keyword>
<feature type="region of interest" description="Disordered" evidence="13">
    <location>
        <begin position="36"/>
        <end position="61"/>
    </location>
</feature>
<dbReference type="Gene3D" id="2.60.120.970">
    <property type="match status" value="1"/>
</dbReference>
<evidence type="ECO:0000256" key="5">
    <source>
        <dbReference type="ARBA" id="ARBA00022525"/>
    </source>
</evidence>
<dbReference type="PANTHER" id="PTHR11848:SF43">
    <property type="entry name" value="GROWTH_DIFFERENTIATION FACTOR 6"/>
    <property type="match status" value="1"/>
</dbReference>
<dbReference type="PANTHER" id="PTHR11848">
    <property type="entry name" value="TGF-BETA FAMILY"/>
    <property type="match status" value="1"/>
</dbReference>
<sequence>MDGQRALLLLSLFLWDLPSFQQASIVGSPELLALSPDPRRLSKEGEGHRGRSQGHGGRLMGKHGRTLAVLPHEYMLSLYRTYSMAEKLGINASFFQSSKSANTITSFVDRSGDDLSHTPLRRQKYLFDVSTLSGKEEVVGAELRVLLKAPGDGVFRPGAAVYHLQLSPCVARTVLHSRTLDLQDPPRSGWEVFDVWQDLQRYRKAPGPDRKQFCLEVRAISAKSNLEADLRNLGLARKARTQQEKALLVVFTKSKQKNLYKEMKEQVSSSQRADEETKLQFKTRRKRRTAFKNRHGKRHGRKSRLRCSKKPLHVNFKELGWDDWIIAPLEYEAYHCEGVCDFPLRSHLEPTNHAIIQTLMNSMDPSSTPPSCCVPAKLTPISILYIDAGNNVVYKQYEDMVVESCGCR</sequence>
<comment type="subunit">
    <text evidence="3">Homodimer; disulfide-linked.</text>
</comment>
<dbReference type="PRINTS" id="PR00669">
    <property type="entry name" value="INHIBINA"/>
</dbReference>
<dbReference type="InParanoid" id="A0A6P7WS84"/>
<evidence type="ECO:0000256" key="13">
    <source>
        <dbReference type="SAM" id="MobiDB-lite"/>
    </source>
</evidence>
<reference evidence="17" key="1">
    <citation type="submission" date="2025-08" db="UniProtKB">
        <authorList>
            <consortium name="RefSeq"/>
        </authorList>
    </citation>
    <scope>IDENTIFICATION</scope>
</reference>
<feature type="domain" description="TGF-beta family profile" evidence="15">
    <location>
        <begin position="285"/>
        <end position="408"/>
    </location>
</feature>
<gene>
    <name evidence="17" type="primary">GDF6</name>
</gene>
<protein>
    <submittedName>
        <fullName evidence="17">Growth/differentiation factor 6</fullName>
    </submittedName>
</protein>
<proteinExistence type="inferred from homology"/>
<name>A0A6P7WS84_9AMPH</name>
<feature type="signal peptide" evidence="14">
    <location>
        <begin position="1"/>
        <end position="23"/>
    </location>
</feature>
<evidence type="ECO:0000256" key="2">
    <source>
        <dbReference type="ARBA" id="ARBA00006656"/>
    </source>
</evidence>
<dbReference type="FunCoup" id="A0A6P7WS84">
    <property type="interactions" value="555"/>
</dbReference>
<dbReference type="GeneID" id="115460409"/>
<dbReference type="InterPro" id="IPR001839">
    <property type="entry name" value="TGF-b_C"/>
</dbReference>
<evidence type="ECO:0000256" key="1">
    <source>
        <dbReference type="ARBA" id="ARBA00004613"/>
    </source>
</evidence>
<dbReference type="PROSITE" id="PS51362">
    <property type="entry name" value="TGF_BETA_2"/>
    <property type="match status" value="1"/>
</dbReference>
<evidence type="ECO:0000256" key="3">
    <source>
        <dbReference type="ARBA" id="ARBA00011748"/>
    </source>
</evidence>
<dbReference type="AlphaFoldDB" id="A0A6P7WS84"/>
<comment type="subcellular location">
    <subcellularLocation>
        <location evidence="1">Secreted</location>
    </subcellularLocation>
</comment>
<dbReference type="Proteomes" id="UP000515156">
    <property type="component" value="Chromosome 1"/>
</dbReference>
<dbReference type="GO" id="GO:0008083">
    <property type="term" value="F:growth factor activity"/>
    <property type="evidence" value="ECO:0007669"/>
    <property type="project" value="UniProtKB-KW"/>
</dbReference>
<keyword evidence="9 12" id="KW-0339">Growth factor</keyword>
<evidence type="ECO:0000256" key="8">
    <source>
        <dbReference type="ARBA" id="ARBA00022729"/>
    </source>
</evidence>
<dbReference type="CTD" id="392255"/>
<evidence type="ECO:0000259" key="15">
    <source>
        <dbReference type="PROSITE" id="PS51362"/>
    </source>
</evidence>
<dbReference type="InterPro" id="IPR001111">
    <property type="entry name" value="TGF-b_propeptide"/>
</dbReference>
<dbReference type="Pfam" id="PF00019">
    <property type="entry name" value="TGF_beta"/>
    <property type="match status" value="1"/>
</dbReference>
<dbReference type="Pfam" id="PF00688">
    <property type="entry name" value="TGFb_propeptide"/>
    <property type="match status" value="1"/>
</dbReference>
<feature type="region of interest" description="Disordered" evidence="13">
    <location>
        <begin position="265"/>
        <end position="304"/>
    </location>
</feature>
<comment type="similarity">
    <text evidence="2 12">Belongs to the TGF-beta family.</text>
</comment>